<reference evidence="10" key="1">
    <citation type="journal article" date="2019" name="Int. J. Syst. Evol. Microbiol.">
        <title>The Global Catalogue of Microorganisms (GCM) 10K type strain sequencing project: providing services to taxonomists for standard genome sequencing and annotation.</title>
        <authorList>
            <consortium name="The Broad Institute Genomics Platform"/>
            <consortium name="The Broad Institute Genome Sequencing Center for Infectious Disease"/>
            <person name="Wu L."/>
            <person name="Ma J."/>
        </authorList>
    </citation>
    <scope>NUCLEOTIDE SEQUENCE [LARGE SCALE GENOMIC DNA]</scope>
    <source>
        <strain evidence="10">KCTC 42662</strain>
    </source>
</reference>
<feature type="chain" id="PRO_5047541923" evidence="6">
    <location>
        <begin position="22"/>
        <end position="489"/>
    </location>
</feature>
<dbReference type="CDD" id="cd08977">
    <property type="entry name" value="SusD"/>
    <property type="match status" value="1"/>
</dbReference>
<dbReference type="PROSITE" id="PS51257">
    <property type="entry name" value="PROKAR_LIPOPROTEIN"/>
    <property type="match status" value="1"/>
</dbReference>
<protein>
    <submittedName>
        <fullName evidence="9">RagB/SusD family nutrient uptake outer membrane protein</fullName>
    </submittedName>
</protein>
<dbReference type="EMBL" id="JBHULR010000004">
    <property type="protein sequence ID" value="MFD2548016.1"/>
    <property type="molecule type" value="Genomic_DNA"/>
</dbReference>
<dbReference type="Pfam" id="PF07980">
    <property type="entry name" value="SusD_RagB"/>
    <property type="match status" value="1"/>
</dbReference>
<evidence type="ECO:0000313" key="10">
    <source>
        <dbReference type="Proteomes" id="UP001597545"/>
    </source>
</evidence>
<accession>A0ABW5KKB7</accession>
<comment type="subcellular location">
    <subcellularLocation>
        <location evidence="1">Cell outer membrane</location>
    </subcellularLocation>
</comment>
<keyword evidence="5" id="KW-0998">Cell outer membrane</keyword>
<dbReference type="InterPro" id="IPR033985">
    <property type="entry name" value="SusD-like_N"/>
</dbReference>
<dbReference type="Gene3D" id="1.25.40.390">
    <property type="match status" value="1"/>
</dbReference>
<evidence type="ECO:0000256" key="3">
    <source>
        <dbReference type="ARBA" id="ARBA00022729"/>
    </source>
</evidence>
<gene>
    <name evidence="9" type="ORF">ACFSR5_10215</name>
</gene>
<dbReference type="Proteomes" id="UP001597545">
    <property type="component" value="Unassembled WGS sequence"/>
</dbReference>
<name>A0ABW5KKB7_9SPHI</name>
<evidence type="ECO:0000259" key="7">
    <source>
        <dbReference type="Pfam" id="PF07980"/>
    </source>
</evidence>
<evidence type="ECO:0000259" key="8">
    <source>
        <dbReference type="Pfam" id="PF14322"/>
    </source>
</evidence>
<keyword evidence="10" id="KW-1185">Reference proteome</keyword>
<feature type="domain" description="SusD-like N-terminal" evidence="8">
    <location>
        <begin position="22"/>
        <end position="224"/>
    </location>
</feature>
<dbReference type="Pfam" id="PF14322">
    <property type="entry name" value="SusD-like_3"/>
    <property type="match status" value="1"/>
</dbReference>
<evidence type="ECO:0000256" key="4">
    <source>
        <dbReference type="ARBA" id="ARBA00023136"/>
    </source>
</evidence>
<sequence length="489" mass="56008">MKICYKIIVFLLAMTALTSCQKWLDVKPQNEQVSDLYWSNKEEVEAVLGSAYVKLQESLQTMLVWGEARGNTLALGGFVNVDLLRLKSFSLVPTNEFVKWGNFYQVINYANMVLKYAPSVVEKDPSFNQAAMQSFLSEAYFLRALSYFYLVRSFGEAPLILEPYMNDAQAHELPKSTKQQIFEQIIFDLTTALSNSKEVWPTVWETKGRSTKWAIHALLADAYLWVGEYDKAIISCNAILESGKYGLLQGTVNNKNNWFNIFAQRNSNEGIFEIQFDQTKGQTNDLVAIFGTSYNWVVSPYMVSVFDQSSEDIRGAGATYQTTDWKLWKYLGAEGNTSIPRPFSDQNWIIYRMADVYLMKAEALIMKGETYFPQALELVRAIRMRAGVTQPLDAENTEVGMLHALLQERAKEFVGEGKNWFDLLRVAQRDEYRYKDYFIEQVVLGVSGASTPVIRSQLMNVHAHYLPIHADELRNNKLLVQNPYYENLN</sequence>
<keyword evidence="3 6" id="KW-0732">Signal</keyword>
<evidence type="ECO:0000256" key="6">
    <source>
        <dbReference type="SAM" id="SignalP"/>
    </source>
</evidence>
<evidence type="ECO:0000313" key="9">
    <source>
        <dbReference type="EMBL" id="MFD2548016.1"/>
    </source>
</evidence>
<dbReference type="RefSeq" id="WP_380903368.1">
    <property type="nucleotide sequence ID" value="NZ_JBHUEG010000001.1"/>
</dbReference>
<feature type="signal peptide" evidence="6">
    <location>
        <begin position="1"/>
        <end position="21"/>
    </location>
</feature>
<dbReference type="InterPro" id="IPR011990">
    <property type="entry name" value="TPR-like_helical_dom_sf"/>
</dbReference>
<feature type="domain" description="RagB/SusD" evidence="7">
    <location>
        <begin position="319"/>
        <end position="485"/>
    </location>
</feature>
<proteinExistence type="inferred from homology"/>
<evidence type="ECO:0000256" key="1">
    <source>
        <dbReference type="ARBA" id="ARBA00004442"/>
    </source>
</evidence>
<evidence type="ECO:0000256" key="2">
    <source>
        <dbReference type="ARBA" id="ARBA00006275"/>
    </source>
</evidence>
<keyword evidence="4" id="KW-0472">Membrane</keyword>
<organism evidence="9 10">
    <name type="scientific">Sphingobacterium suaedae</name>
    <dbReference type="NCBI Taxonomy" id="1686402"/>
    <lineage>
        <taxon>Bacteria</taxon>
        <taxon>Pseudomonadati</taxon>
        <taxon>Bacteroidota</taxon>
        <taxon>Sphingobacteriia</taxon>
        <taxon>Sphingobacteriales</taxon>
        <taxon>Sphingobacteriaceae</taxon>
        <taxon>Sphingobacterium</taxon>
    </lineage>
</organism>
<dbReference type="InterPro" id="IPR012944">
    <property type="entry name" value="SusD_RagB_dom"/>
</dbReference>
<comment type="caution">
    <text evidence="9">The sequence shown here is derived from an EMBL/GenBank/DDBJ whole genome shotgun (WGS) entry which is preliminary data.</text>
</comment>
<evidence type="ECO:0000256" key="5">
    <source>
        <dbReference type="ARBA" id="ARBA00023237"/>
    </source>
</evidence>
<comment type="similarity">
    <text evidence="2">Belongs to the SusD family.</text>
</comment>
<dbReference type="SUPFAM" id="SSF48452">
    <property type="entry name" value="TPR-like"/>
    <property type="match status" value="1"/>
</dbReference>